<keyword evidence="1" id="KW-1133">Transmembrane helix</keyword>
<reference evidence="2" key="1">
    <citation type="submission" date="2019-08" db="EMBL/GenBank/DDBJ databases">
        <authorList>
            <person name="Kucharzyk K."/>
            <person name="Murdoch R.W."/>
            <person name="Higgins S."/>
            <person name="Loffler F."/>
        </authorList>
    </citation>
    <scope>NUCLEOTIDE SEQUENCE</scope>
</reference>
<dbReference type="EMBL" id="VSSQ01000023">
    <property type="protein sequence ID" value="MPL64105.1"/>
    <property type="molecule type" value="Genomic_DNA"/>
</dbReference>
<feature type="transmembrane region" description="Helical" evidence="1">
    <location>
        <begin position="176"/>
        <end position="197"/>
    </location>
</feature>
<name>A0A644TAZ2_9ZZZZ</name>
<gene>
    <name evidence="2" type="ORF">SDC9_09756</name>
</gene>
<accession>A0A644TAZ2</accession>
<comment type="caution">
    <text evidence="2">The sequence shown here is derived from an EMBL/GenBank/DDBJ whole genome shotgun (WGS) entry which is preliminary data.</text>
</comment>
<evidence type="ECO:0000256" key="1">
    <source>
        <dbReference type="SAM" id="Phobius"/>
    </source>
</evidence>
<proteinExistence type="predicted"/>
<keyword evidence="1" id="KW-0472">Membrane</keyword>
<keyword evidence="1" id="KW-0812">Transmembrane</keyword>
<organism evidence="2">
    <name type="scientific">bioreactor metagenome</name>
    <dbReference type="NCBI Taxonomy" id="1076179"/>
    <lineage>
        <taxon>unclassified sequences</taxon>
        <taxon>metagenomes</taxon>
        <taxon>ecological metagenomes</taxon>
    </lineage>
</organism>
<dbReference type="AlphaFoldDB" id="A0A644TAZ2"/>
<protein>
    <submittedName>
        <fullName evidence="2">Uncharacterized protein</fullName>
    </submittedName>
</protein>
<evidence type="ECO:0000313" key="2">
    <source>
        <dbReference type="EMBL" id="MPL64105.1"/>
    </source>
</evidence>
<sequence>MKEEYFKKCFFCNEDINEKKTFEHIISDSLLGKLNIKEQTITGEFKIQYSRIKVPAHSKCNNNFGSEFENKIIKLLEKPDDLYSLINNDNQFDLVNSHSDKPTLLLTTWLTKVYYGLFYNDFLKTKNDKWRDICFEIINNENFKLTQKAYQLNSGFNLPSSLYAFKTEKKDFNLKTLIYPASILISINGLILILSIADGLLCKNYLNASNINNLKNYLKTNDFLEDFPTDLFAFAEITALRLNIPKNPNFIFTDKKIVNLSFNTFVKNPNEFYKVNSENIERDRNHILEKFGVNLA</sequence>